<proteinExistence type="predicted"/>
<dbReference type="InterPro" id="IPR001584">
    <property type="entry name" value="Integrase_cat-core"/>
</dbReference>
<evidence type="ECO:0000313" key="3">
    <source>
        <dbReference type="Proteomes" id="UP000604730"/>
    </source>
</evidence>
<sequence length="287" mass="33047">MPQRLCLTLKDITRINSIISPRIKKGQSLYHIAKNNEDELNISESTLRRLVMAGEMDAGIIDLPQAVKRRKRKVRIVPKLKNPKKTGHLYSDFKKYFSENDVPVVQMDCVVGKKEDSRVLLTLHFTQFHMQLIFRLKEHTSKCVTDLFDSLEKKLGKELFAMCFPLILTDNGNEFSNIDGMEKSIYGGKRTNIFFCEPNRSDQKGQCENNHKLIRTILPKGTSFSRLTNKDTLLVTNHINSYVRKSLFGKSPFETAMNALPAEFFTKLKLKRINESDVNLTPKLLKH</sequence>
<feature type="domain" description="Integrase catalytic" evidence="1">
    <location>
        <begin position="79"/>
        <end position="260"/>
    </location>
</feature>
<dbReference type="PANTHER" id="PTHR10948:SF23">
    <property type="entry name" value="TRANSPOSASE INSI FOR INSERTION SEQUENCE ELEMENT IS30A-RELATED"/>
    <property type="match status" value="1"/>
</dbReference>
<accession>A0ABS1J1M7</accession>
<dbReference type="InterPro" id="IPR012337">
    <property type="entry name" value="RNaseH-like_sf"/>
</dbReference>
<name>A0ABS1J1M7_9FIRM</name>
<dbReference type="InterPro" id="IPR051917">
    <property type="entry name" value="Transposase-Integrase"/>
</dbReference>
<dbReference type="EMBL" id="JAEPRJ010000001">
    <property type="protein sequence ID" value="MBK5897794.1"/>
    <property type="molecule type" value="Genomic_DNA"/>
</dbReference>
<evidence type="ECO:0000313" key="2">
    <source>
        <dbReference type="EMBL" id="MBK5897794.1"/>
    </source>
</evidence>
<dbReference type="SUPFAM" id="SSF53098">
    <property type="entry name" value="Ribonuclease H-like"/>
    <property type="match status" value="1"/>
</dbReference>
<keyword evidence="3" id="KW-1185">Reference proteome</keyword>
<dbReference type="PROSITE" id="PS50994">
    <property type="entry name" value="INTEGRASE"/>
    <property type="match status" value="1"/>
</dbReference>
<dbReference type="PANTHER" id="PTHR10948">
    <property type="entry name" value="TRANSPOSASE"/>
    <property type="match status" value="1"/>
</dbReference>
<dbReference type="InterPro" id="IPR053392">
    <property type="entry name" value="Transposase_IS30-like"/>
</dbReference>
<dbReference type="Proteomes" id="UP000604730">
    <property type="component" value="Unassembled WGS sequence"/>
</dbReference>
<evidence type="ECO:0000259" key="1">
    <source>
        <dbReference type="PROSITE" id="PS50994"/>
    </source>
</evidence>
<reference evidence="2 3" key="1">
    <citation type="submission" date="2021-01" db="EMBL/GenBank/DDBJ databases">
        <title>Isolation and description of Catonella massiliensis sp. nov., a novel Catonella species, isolated from a stable periodontitis subject.</title>
        <authorList>
            <person name="Antezack A."/>
            <person name="Boxberger M."/>
            <person name="La Scola B."/>
            <person name="Monnet-Corti V."/>
        </authorList>
    </citation>
    <scope>NUCLEOTIDE SEQUENCE [LARGE SCALE GENOMIC DNA]</scope>
    <source>
        <strain evidence="2 3">Marseille-Q4567</strain>
    </source>
</reference>
<dbReference type="NCBIfam" id="NF033563">
    <property type="entry name" value="transpos_IS30"/>
    <property type="match status" value="1"/>
</dbReference>
<gene>
    <name evidence="2" type="ORF">JJN12_08390</name>
</gene>
<comment type="caution">
    <text evidence="2">The sequence shown here is derived from an EMBL/GenBank/DDBJ whole genome shotgun (WGS) entry which is preliminary data.</text>
</comment>
<dbReference type="InterPro" id="IPR036397">
    <property type="entry name" value="RNaseH_sf"/>
</dbReference>
<protein>
    <submittedName>
        <fullName evidence="2">IS30 family transposase</fullName>
    </submittedName>
</protein>
<dbReference type="Gene3D" id="3.30.420.10">
    <property type="entry name" value="Ribonuclease H-like superfamily/Ribonuclease H"/>
    <property type="match status" value="1"/>
</dbReference>
<organism evidence="2 3">
    <name type="scientific">Catonella massiliensis</name>
    <dbReference type="NCBI Taxonomy" id="2799636"/>
    <lineage>
        <taxon>Bacteria</taxon>
        <taxon>Bacillati</taxon>
        <taxon>Bacillota</taxon>
        <taxon>Clostridia</taxon>
        <taxon>Lachnospirales</taxon>
        <taxon>Lachnospiraceae</taxon>
        <taxon>Catonella</taxon>
    </lineage>
</organism>